<dbReference type="SFLD" id="SFLDG01082">
    <property type="entry name" value="B12-binding_domain_containing"/>
    <property type="match status" value="1"/>
</dbReference>
<protein>
    <recommendedName>
        <fullName evidence="10 13">tRNA-2-methylthio-N(6)-dimethylallyladenosine synthase</fullName>
        <ecNumber evidence="8 13">2.8.4.3</ecNumber>
    </recommendedName>
    <alternativeName>
        <fullName evidence="12 13">(Dimethylallyl)adenosine tRNA methylthiotransferase MiaB</fullName>
    </alternativeName>
    <alternativeName>
        <fullName evidence="11 13">tRNA-i(6)A37 methylthiotransferase</fullName>
    </alternativeName>
</protein>
<dbReference type="GO" id="GO:0035597">
    <property type="term" value="F:tRNA-2-methylthio-N(6)-dimethylallyladenosine(37) synthase activity"/>
    <property type="evidence" value="ECO:0007669"/>
    <property type="project" value="UniProtKB-EC"/>
</dbReference>
<comment type="catalytic activity">
    <reaction evidence="9 13">
        <text>N(6)-dimethylallyladenosine(37) in tRNA + (sulfur carrier)-SH + AH2 + 2 S-adenosyl-L-methionine = 2-methylsulfanyl-N(6)-dimethylallyladenosine(37) in tRNA + (sulfur carrier)-H + 5'-deoxyadenosine + L-methionine + A + S-adenosyl-L-homocysteine + 2 H(+)</text>
        <dbReference type="Rhea" id="RHEA:37067"/>
        <dbReference type="Rhea" id="RHEA-COMP:10375"/>
        <dbReference type="Rhea" id="RHEA-COMP:10376"/>
        <dbReference type="Rhea" id="RHEA-COMP:14737"/>
        <dbReference type="Rhea" id="RHEA-COMP:14739"/>
        <dbReference type="ChEBI" id="CHEBI:13193"/>
        <dbReference type="ChEBI" id="CHEBI:15378"/>
        <dbReference type="ChEBI" id="CHEBI:17319"/>
        <dbReference type="ChEBI" id="CHEBI:17499"/>
        <dbReference type="ChEBI" id="CHEBI:29917"/>
        <dbReference type="ChEBI" id="CHEBI:57844"/>
        <dbReference type="ChEBI" id="CHEBI:57856"/>
        <dbReference type="ChEBI" id="CHEBI:59789"/>
        <dbReference type="ChEBI" id="CHEBI:64428"/>
        <dbReference type="ChEBI" id="CHEBI:74415"/>
        <dbReference type="ChEBI" id="CHEBI:74417"/>
        <dbReference type="EC" id="2.8.4.3"/>
    </reaction>
</comment>
<keyword evidence="2 13" id="KW-0004">4Fe-4S</keyword>
<feature type="binding site" evidence="13">
    <location>
        <position position="126"/>
    </location>
    <ligand>
        <name>[4Fe-4S] cluster</name>
        <dbReference type="ChEBI" id="CHEBI:49883"/>
        <label>1</label>
    </ligand>
</feature>
<evidence type="ECO:0000256" key="1">
    <source>
        <dbReference type="ARBA" id="ARBA00003234"/>
    </source>
</evidence>
<keyword evidence="6 13" id="KW-0408">Iron</keyword>
<evidence type="ECO:0000313" key="17">
    <source>
        <dbReference type="EMBL" id="SJZ61423.1"/>
    </source>
</evidence>
<dbReference type="CDD" id="cd01335">
    <property type="entry name" value="Radical_SAM"/>
    <property type="match status" value="1"/>
</dbReference>
<dbReference type="InterPro" id="IPR007197">
    <property type="entry name" value="rSAM"/>
</dbReference>
<dbReference type="OrthoDB" id="9805215at2"/>
<dbReference type="Gene3D" id="3.80.30.20">
    <property type="entry name" value="tm_1862 like domain"/>
    <property type="match status" value="1"/>
</dbReference>
<dbReference type="InterPro" id="IPR020612">
    <property type="entry name" value="Methylthiotransferase_CS"/>
</dbReference>
<dbReference type="NCBIfam" id="TIGR01574">
    <property type="entry name" value="miaB-methiolase"/>
    <property type="match status" value="1"/>
</dbReference>
<dbReference type="SMART" id="SM00729">
    <property type="entry name" value="Elp3"/>
    <property type="match status" value="1"/>
</dbReference>
<keyword evidence="5 13" id="KW-0479">Metal-binding</keyword>
<dbReference type="Pfam" id="PF00919">
    <property type="entry name" value="UPF0004"/>
    <property type="match status" value="1"/>
</dbReference>
<dbReference type="InterPro" id="IPR005839">
    <property type="entry name" value="Methylthiotransferase"/>
</dbReference>
<dbReference type="InterPro" id="IPR002792">
    <property type="entry name" value="TRAM_dom"/>
</dbReference>
<evidence type="ECO:0000256" key="5">
    <source>
        <dbReference type="ARBA" id="ARBA00022723"/>
    </source>
</evidence>
<dbReference type="InterPro" id="IPR038135">
    <property type="entry name" value="Methylthiotransferase_N_sf"/>
</dbReference>
<dbReference type="HAMAP" id="MF_01864">
    <property type="entry name" value="tRNA_metthiotr_MiaB"/>
    <property type="match status" value="1"/>
</dbReference>
<keyword evidence="13" id="KW-0963">Cytoplasm</keyword>
<dbReference type="PANTHER" id="PTHR43020:SF2">
    <property type="entry name" value="MITOCHONDRIAL TRNA METHYLTHIOTRANSFERASE CDK5RAP1"/>
    <property type="match status" value="1"/>
</dbReference>
<evidence type="ECO:0000256" key="4">
    <source>
        <dbReference type="ARBA" id="ARBA00022691"/>
    </source>
</evidence>
<feature type="binding site" evidence="13">
    <location>
        <position position="207"/>
    </location>
    <ligand>
        <name>[4Fe-4S] cluster</name>
        <dbReference type="ChEBI" id="CHEBI:49883"/>
        <label>2</label>
        <note>4Fe-4S-S-AdoMet</note>
    </ligand>
</feature>
<dbReference type="InterPro" id="IPR058240">
    <property type="entry name" value="rSAM_sf"/>
</dbReference>
<dbReference type="Pfam" id="PF04055">
    <property type="entry name" value="Radical_SAM"/>
    <property type="match status" value="1"/>
</dbReference>
<evidence type="ECO:0000259" key="14">
    <source>
        <dbReference type="PROSITE" id="PS50926"/>
    </source>
</evidence>
<dbReference type="SFLD" id="SFLDS00029">
    <property type="entry name" value="Radical_SAM"/>
    <property type="match status" value="1"/>
</dbReference>
<comment type="function">
    <text evidence="1 13">Catalyzes the methylthiolation of N6-(dimethylallyl)adenosine (i(6)A), leading to the formation of 2-methylthio-N6-(dimethylallyl)adenosine (ms(2)i(6)A) at position 37 in tRNAs that read codons beginning with uridine.</text>
</comment>
<dbReference type="Gene3D" id="3.40.50.12160">
    <property type="entry name" value="Methylthiotransferase, N-terminal domain"/>
    <property type="match status" value="1"/>
</dbReference>
<keyword evidence="7 13" id="KW-0411">Iron-sulfur</keyword>
<dbReference type="GO" id="GO:0046872">
    <property type="term" value="F:metal ion binding"/>
    <property type="evidence" value="ECO:0007669"/>
    <property type="project" value="UniProtKB-KW"/>
</dbReference>
<keyword evidence="18" id="KW-1185">Reference proteome</keyword>
<dbReference type="FunFam" id="3.80.30.20:FF:000001">
    <property type="entry name" value="tRNA-2-methylthio-N(6)-dimethylallyladenosine synthase 2"/>
    <property type="match status" value="1"/>
</dbReference>
<organism evidence="17 18">
    <name type="scientific">Eubacterium ruminantium</name>
    <dbReference type="NCBI Taxonomy" id="42322"/>
    <lineage>
        <taxon>Bacteria</taxon>
        <taxon>Bacillati</taxon>
        <taxon>Bacillota</taxon>
        <taxon>Clostridia</taxon>
        <taxon>Eubacteriales</taxon>
        <taxon>Eubacteriaceae</taxon>
        <taxon>Eubacterium</taxon>
    </lineage>
</organism>
<dbReference type="NCBIfam" id="TIGR00089">
    <property type="entry name" value="MiaB/RimO family radical SAM methylthiotransferase"/>
    <property type="match status" value="1"/>
</dbReference>
<name>A0A1T4M390_9FIRM</name>
<keyword evidence="4 13" id="KW-0949">S-adenosyl-L-methionine</keyword>
<dbReference type="Proteomes" id="UP000189857">
    <property type="component" value="Unassembled WGS sequence"/>
</dbReference>
<feature type="domain" description="MTTase N-terminal" evidence="15">
    <location>
        <begin position="48"/>
        <end position="165"/>
    </location>
</feature>
<proteinExistence type="inferred from homology"/>
<dbReference type="Pfam" id="PF01938">
    <property type="entry name" value="TRAM"/>
    <property type="match status" value="1"/>
</dbReference>
<feature type="domain" description="TRAM" evidence="14">
    <location>
        <begin position="426"/>
        <end position="492"/>
    </location>
</feature>
<dbReference type="PANTHER" id="PTHR43020">
    <property type="entry name" value="CDK5 REGULATORY SUBUNIT-ASSOCIATED PROTEIN 1"/>
    <property type="match status" value="1"/>
</dbReference>
<feature type="binding site" evidence="13">
    <location>
        <position position="92"/>
    </location>
    <ligand>
        <name>[4Fe-4S] cluster</name>
        <dbReference type="ChEBI" id="CHEBI:49883"/>
        <label>1</label>
    </ligand>
</feature>
<dbReference type="PROSITE" id="PS01278">
    <property type="entry name" value="MTTASE_RADICAL"/>
    <property type="match status" value="1"/>
</dbReference>
<comment type="subunit">
    <text evidence="13">Monomer.</text>
</comment>
<comment type="subcellular location">
    <subcellularLocation>
        <location evidence="13">Cytoplasm</location>
    </subcellularLocation>
</comment>
<dbReference type="PROSITE" id="PS51449">
    <property type="entry name" value="MTTASE_N"/>
    <property type="match status" value="1"/>
</dbReference>
<evidence type="ECO:0000313" key="18">
    <source>
        <dbReference type="Proteomes" id="UP000189857"/>
    </source>
</evidence>
<feature type="binding site" evidence="13">
    <location>
        <position position="203"/>
    </location>
    <ligand>
        <name>[4Fe-4S] cluster</name>
        <dbReference type="ChEBI" id="CHEBI:49883"/>
        <label>2</label>
        <note>4Fe-4S-S-AdoMet</note>
    </ligand>
</feature>
<evidence type="ECO:0000256" key="2">
    <source>
        <dbReference type="ARBA" id="ARBA00022485"/>
    </source>
</evidence>
<evidence type="ECO:0000256" key="6">
    <source>
        <dbReference type="ARBA" id="ARBA00023004"/>
    </source>
</evidence>
<dbReference type="RefSeq" id="WP_078786912.1">
    <property type="nucleotide sequence ID" value="NZ_FMTO01000004.1"/>
</dbReference>
<gene>
    <name evidence="13" type="primary">miaB</name>
    <name evidence="17" type="ORF">SAMN02745110_01079</name>
</gene>
<dbReference type="AlphaFoldDB" id="A0A1T4M390"/>
<keyword evidence="13" id="KW-0819">tRNA processing</keyword>
<dbReference type="GO" id="GO:0051539">
    <property type="term" value="F:4 iron, 4 sulfur cluster binding"/>
    <property type="evidence" value="ECO:0007669"/>
    <property type="project" value="UniProtKB-UniRule"/>
</dbReference>
<dbReference type="InterPro" id="IPR023404">
    <property type="entry name" value="rSAM_horseshoe"/>
</dbReference>
<dbReference type="PROSITE" id="PS50926">
    <property type="entry name" value="TRAM"/>
    <property type="match status" value="1"/>
</dbReference>
<dbReference type="InterPro" id="IPR006638">
    <property type="entry name" value="Elp3/MiaA/NifB-like_rSAM"/>
</dbReference>
<evidence type="ECO:0000256" key="3">
    <source>
        <dbReference type="ARBA" id="ARBA00022679"/>
    </source>
</evidence>
<dbReference type="SUPFAM" id="SSF102114">
    <property type="entry name" value="Radical SAM enzymes"/>
    <property type="match status" value="1"/>
</dbReference>
<evidence type="ECO:0000256" key="11">
    <source>
        <dbReference type="ARBA" id="ARBA00080698"/>
    </source>
</evidence>
<feature type="binding site" evidence="13">
    <location>
        <position position="210"/>
    </location>
    <ligand>
        <name>[4Fe-4S] cluster</name>
        <dbReference type="ChEBI" id="CHEBI:49883"/>
        <label>2</label>
        <note>4Fe-4S-S-AdoMet</note>
    </ligand>
</feature>
<evidence type="ECO:0000256" key="13">
    <source>
        <dbReference type="HAMAP-Rule" id="MF_01864"/>
    </source>
</evidence>
<evidence type="ECO:0000256" key="9">
    <source>
        <dbReference type="ARBA" id="ARBA00051425"/>
    </source>
</evidence>
<evidence type="ECO:0000259" key="15">
    <source>
        <dbReference type="PROSITE" id="PS51449"/>
    </source>
</evidence>
<dbReference type="GO" id="GO:0005829">
    <property type="term" value="C:cytosol"/>
    <property type="evidence" value="ECO:0007669"/>
    <property type="project" value="TreeGrafter"/>
</dbReference>
<feature type="domain" description="Radical SAM core" evidence="16">
    <location>
        <begin position="189"/>
        <end position="427"/>
    </location>
</feature>
<evidence type="ECO:0000256" key="7">
    <source>
        <dbReference type="ARBA" id="ARBA00023014"/>
    </source>
</evidence>
<evidence type="ECO:0000256" key="12">
    <source>
        <dbReference type="ARBA" id="ARBA00081141"/>
    </source>
</evidence>
<dbReference type="FunFam" id="3.40.50.12160:FF:000003">
    <property type="entry name" value="CDK5 regulatory subunit-associated protein 1"/>
    <property type="match status" value="1"/>
</dbReference>
<accession>A0A1T4M390</accession>
<dbReference type="EMBL" id="FUXA01000006">
    <property type="protein sequence ID" value="SJZ61423.1"/>
    <property type="molecule type" value="Genomic_DNA"/>
</dbReference>
<dbReference type="InterPro" id="IPR013848">
    <property type="entry name" value="Methylthiotransferase_N"/>
</dbReference>
<evidence type="ECO:0000259" key="16">
    <source>
        <dbReference type="PROSITE" id="PS51918"/>
    </source>
</evidence>
<dbReference type="EC" id="2.8.4.3" evidence="8 13"/>
<reference evidence="17 18" key="1">
    <citation type="submission" date="2017-02" db="EMBL/GenBank/DDBJ databases">
        <authorList>
            <person name="Peterson S.W."/>
        </authorList>
    </citation>
    <scope>NUCLEOTIDE SEQUENCE [LARGE SCALE GENOMIC DNA]</scope>
    <source>
        <strain evidence="17 18">ATCC 17233</strain>
    </source>
</reference>
<comment type="similarity">
    <text evidence="13">Belongs to the methylthiotransferase family. MiaB subfamily.</text>
</comment>
<dbReference type="InterPro" id="IPR006463">
    <property type="entry name" value="MiaB_methiolase"/>
</dbReference>
<keyword evidence="3 13" id="KW-0808">Transferase</keyword>
<evidence type="ECO:0000256" key="8">
    <source>
        <dbReference type="ARBA" id="ARBA00033765"/>
    </source>
</evidence>
<feature type="binding site" evidence="13">
    <location>
        <position position="57"/>
    </location>
    <ligand>
        <name>[4Fe-4S] cluster</name>
        <dbReference type="ChEBI" id="CHEBI:49883"/>
        <label>1</label>
    </ligand>
</feature>
<dbReference type="SFLD" id="SFLDF00273">
    <property type="entry name" value="(dimethylallyl)adenosine_tRNA"/>
    <property type="match status" value="1"/>
</dbReference>
<dbReference type="PROSITE" id="PS51918">
    <property type="entry name" value="RADICAL_SAM"/>
    <property type="match status" value="1"/>
</dbReference>
<dbReference type="SFLD" id="SFLDG01061">
    <property type="entry name" value="methylthiotransferase"/>
    <property type="match status" value="1"/>
</dbReference>
<sequence length="492" mass="56771">MDILDNSNLPDISAFSFIPTDEPARQSYYMALLKKTFEERQNLIGRPLTYAVITFGCQMNAHDSEKLEGILSLTGLTASDEDTADIVIYNTCTVRENANQKLYGHLGQLKAKKKKNQEMIIGLCGCMMQQPDIVDYIRDKFKFVDIVFGTFNVFMLAELLCRRYSDGKQVIEVLKEPIKNFENNLPEKRKYPFKTGINIMYGCNNFCTYCIVPHVRGRERSRIPEDIIEEAERFAKDDVTEVMLLGQNVNSYGVNYMEDSEMIKNNPDYDFPDLLRDVCKVDGIRRVRFMTSHPKDLSDKLIEVIRDNPKVCRHIHLPIQAGSNRILKLMNRKYTKEDYLLLVDKIKKELPDVSLTTDIMVGFPGETEEDFLETVDVVDKVGYDQVFTFIYSRRSGTPAAEWEQVPEDVVKERFNRLLKKVSERAAERVGRFKNTINEVLVEDVDSHDENMVTGRMSNNTIVHFKGCKDLIGKYVNVKLTEEKGFYYIGEMV</sequence>
<evidence type="ECO:0000256" key="10">
    <source>
        <dbReference type="ARBA" id="ARBA00068570"/>
    </source>
</evidence>
<comment type="cofactor">
    <cofactor evidence="13">
        <name>[4Fe-4S] cluster</name>
        <dbReference type="ChEBI" id="CHEBI:49883"/>
    </cofactor>
    <text evidence="13">Binds 2 [4Fe-4S] clusters. One cluster is coordinated with 3 cysteines and an exchangeable S-adenosyl-L-methionine.</text>
</comment>